<dbReference type="InterPro" id="IPR019533">
    <property type="entry name" value="Peptidase_S26"/>
</dbReference>
<evidence type="ECO:0000256" key="1">
    <source>
        <dbReference type="ARBA" id="ARBA00004401"/>
    </source>
</evidence>
<dbReference type="NCBIfam" id="TIGR02227">
    <property type="entry name" value="sigpep_I_bact"/>
    <property type="match status" value="1"/>
</dbReference>
<keyword evidence="3" id="KW-0645">Protease</keyword>
<accession>A0A7X6D9T9</accession>
<dbReference type="Pfam" id="PF10502">
    <property type="entry name" value="Peptidase_S26"/>
    <property type="match status" value="1"/>
</dbReference>
<organism evidence="5 6">
    <name type="scientific">Vagococcus fluvialis</name>
    <dbReference type="NCBI Taxonomy" id="2738"/>
    <lineage>
        <taxon>Bacteria</taxon>
        <taxon>Bacillati</taxon>
        <taxon>Bacillota</taxon>
        <taxon>Bacilli</taxon>
        <taxon>Lactobacillales</taxon>
        <taxon>Enterococcaceae</taxon>
        <taxon>Vagococcus</taxon>
    </lineage>
</organism>
<comment type="caution">
    <text evidence="5">The sequence shown here is derived from an EMBL/GenBank/DDBJ whole genome shotgun (WGS) entry which is preliminary data.</text>
</comment>
<gene>
    <name evidence="5" type="primary">lepB</name>
    <name evidence="5" type="ORF">HED35_10050</name>
</gene>
<keyword evidence="3 5" id="KW-0378">Hydrolase</keyword>
<evidence type="ECO:0000259" key="4">
    <source>
        <dbReference type="Pfam" id="PF10502"/>
    </source>
</evidence>
<comment type="similarity">
    <text evidence="2 3">Belongs to the peptidase S26 family.</text>
</comment>
<protein>
    <recommendedName>
        <fullName evidence="3">Signal peptidase I</fullName>
        <ecNumber evidence="3">3.4.21.89</ecNumber>
    </recommendedName>
</protein>
<dbReference type="PANTHER" id="PTHR43390">
    <property type="entry name" value="SIGNAL PEPTIDASE I"/>
    <property type="match status" value="1"/>
</dbReference>
<dbReference type="EMBL" id="JAAVMB010000011">
    <property type="protein sequence ID" value="NKC68431.1"/>
    <property type="molecule type" value="Genomic_DNA"/>
</dbReference>
<comment type="subcellular location">
    <subcellularLocation>
        <location evidence="1">Cell membrane</location>
        <topology evidence="1">Single-pass type II membrane protein</topology>
    </subcellularLocation>
    <subcellularLocation>
        <location evidence="3">Membrane</location>
        <topology evidence="3">Single-pass type II membrane protein</topology>
    </subcellularLocation>
</comment>
<dbReference type="SUPFAM" id="SSF51306">
    <property type="entry name" value="LexA/Signal peptidase"/>
    <property type="match status" value="1"/>
</dbReference>
<dbReference type="GO" id="GO:0004252">
    <property type="term" value="F:serine-type endopeptidase activity"/>
    <property type="evidence" value="ECO:0007669"/>
    <property type="project" value="InterPro"/>
</dbReference>
<dbReference type="EC" id="3.4.21.89" evidence="3"/>
<evidence type="ECO:0000313" key="5">
    <source>
        <dbReference type="EMBL" id="NKC68431.1"/>
    </source>
</evidence>
<dbReference type="InterPro" id="IPR000223">
    <property type="entry name" value="Pept_S26A_signal_pept_1"/>
</dbReference>
<dbReference type="InterPro" id="IPR036286">
    <property type="entry name" value="LexA/Signal_pep-like_sf"/>
</dbReference>
<dbReference type="GO" id="GO:0009003">
    <property type="term" value="F:signal peptidase activity"/>
    <property type="evidence" value="ECO:0007669"/>
    <property type="project" value="UniProtKB-EC"/>
</dbReference>
<feature type="domain" description="Peptidase S26" evidence="4">
    <location>
        <begin position="3"/>
        <end position="145"/>
    </location>
</feature>
<dbReference type="Gene3D" id="2.10.109.10">
    <property type="entry name" value="Umud Fragment, subunit A"/>
    <property type="match status" value="1"/>
</dbReference>
<evidence type="ECO:0000256" key="3">
    <source>
        <dbReference type="RuleBase" id="RU362042"/>
    </source>
</evidence>
<evidence type="ECO:0000313" key="6">
    <source>
        <dbReference type="Proteomes" id="UP000521358"/>
    </source>
</evidence>
<dbReference type="PRINTS" id="PR00727">
    <property type="entry name" value="LEADERPTASE"/>
</dbReference>
<reference evidence="5 6" key="1">
    <citation type="submission" date="2020-03" db="EMBL/GenBank/DDBJ databases">
        <title>Bacterial samples isolated from urine from healthy bovine heifers (Gyr breed).</title>
        <authorList>
            <person name="Giannattasio-Ferraz S."/>
            <person name="Maskeri L."/>
            <person name="Penido A."/>
            <person name="Barbosa-Stancioli E.F."/>
            <person name="Putonti C."/>
        </authorList>
    </citation>
    <scope>NUCLEOTIDE SEQUENCE [LARGE SCALE GENOMIC DNA]</scope>
    <source>
        <strain evidence="5 6">UFMG-H7</strain>
    </source>
</reference>
<name>A0A7X6D9T9_9ENTE</name>
<sequence>MFCFFSIKQVNGYGMLPTLRDRDILIIQKRAKLERFDLVFLNNGLEGEFRRIIGLPGEKIELKNDVLFVDNVSIDEKYLVNKINYYQQQGKQFTTDFYLSNANGKNIVPTGYYLVLGDNRPYTTDSRDYGLVSLDVIVGKAVLRLIPLERAEYY</sequence>
<proteinExistence type="inferred from homology"/>
<dbReference type="AlphaFoldDB" id="A0A7X6D9T9"/>
<evidence type="ECO:0000256" key="2">
    <source>
        <dbReference type="ARBA" id="ARBA00009370"/>
    </source>
</evidence>
<dbReference type="Proteomes" id="UP000521358">
    <property type="component" value="Unassembled WGS sequence"/>
</dbReference>
<dbReference type="PANTHER" id="PTHR43390:SF1">
    <property type="entry name" value="CHLOROPLAST PROCESSING PEPTIDASE"/>
    <property type="match status" value="1"/>
</dbReference>
<dbReference type="CDD" id="cd06530">
    <property type="entry name" value="S26_SPase_I"/>
    <property type="match status" value="1"/>
</dbReference>
<dbReference type="GO" id="GO:0005886">
    <property type="term" value="C:plasma membrane"/>
    <property type="evidence" value="ECO:0007669"/>
    <property type="project" value="UniProtKB-SubCell"/>
</dbReference>
<comment type="catalytic activity">
    <reaction evidence="3">
        <text>Cleavage of hydrophobic, N-terminal signal or leader sequences from secreted and periplasmic proteins.</text>
        <dbReference type="EC" id="3.4.21.89"/>
    </reaction>
</comment>
<dbReference type="GO" id="GO:0006465">
    <property type="term" value="P:signal peptide processing"/>
    <property type="evidence" value="ECO:0007669"/>
    <property type="project" value="InterPro"/>
</dbReference>